<name>A0A841EBW6_9ACTN</name>
<comment type="caution">
    <text evidence="3">The sequence shown here is derived from an EMBL/GenBank/DDBJ whole genome shotgun (WGS) entry which is preliminary data.</text>
</comment>
<dbReference type="AlphaFoldDB" id="A0A841EBW6"/>
<organism evidence="3 4">
    <name type="scientific">Streptomonospora salina</name>
    <dbReference type="NCBI Taxonomy" id="104205"/>
    <lineage>
        <taxon>Bacteria</taxon>
        <taxon>Bacillati</taxon>
        <taxon>Actinomycetota</taxon>
        <taxon>Actinomycetes</taxon>
        <taxon>Streptosporangiales</taxon>
        <taxon>Nocardiopsidaceae</taxon>
        <taxon>Streptomonospora</taxon>
    </lineage>
</organism>
<feature type="signal peptide" evidence="2">
    <location>
        <begin position="1"/>
        <end position="24"/>
    </location>
</feature>
<keyword evidence="2" id="KW-0732">Signal</keyword>
<protein>
    <recommendedName>
        <fullName evidence="5">Lipoprotein</fullName>
    </recommendedName>
</protein>
<accession>A0A841EBW6</accession>
<evidence type="ECO:0000313" key="3">
    <source>
        <dbReference type="EMBL" id="MBB5998563.1"/>
    </source>
</evidence>
<evidence type="ECO:0000313" key="4">
    <source>
        <dbReference type="Proteomes" id="UP000578077"/>
    </source>
</evidence>
<feature type="region of interest" description="Disordered" evidence="1">
    <location>
        <begin position="27"/>
        <end position="46"/>
    </location>
</feature>
<evidence type="ECO:0000256" key="2">
    <source>
        <dbReference type="SAM" id="SignalP"/>
    </source>
</evidence>
<gene>
    <name evidence="3" type="ORF">HNR25_002314</name>
</gene>
<dbReference type="RefSeq" id="WP_184634892.1">
    <property type="nucleotide sequence ID" value="NZ_BAABKT010000007.1"/>
</dbReference>
<evidence type="ECO:0000256" key="1">
    <source>
        <dbReference type="SAM" id="MobiDB-lite"/>
    </source>
</evidence>
<dbReference type="EMBL" id="JACHLY010000001">
    <property type="protein sequence ID" value="MBB5998563.1"/>
    <property type="molecule type" value="Genomic_DNA"/>
</dbReference>
<reference evidence="3 4" key="1">
    <citation type="submission" date="2020-08" db="EMBL/GenBank/DDBJ databases">
        <title>Sequencing the genomes of 1000 actinobacteria strains.</title>
        <authorList>
            <person name="Klenk H.-P."/>
        </authorList>
    </citation>
    <scope>NUCLEOTIDE SEQUENCE [LARGE SCALE GENOMIC DNA]</scope>
    <source>
        <strain evidence="3 4">DSM 44593</strain>
    </source>
</reference>
<sequence length="241" mass="25651">MEHPLPARRATSLALAVFAVSAAAACGGGGGTQGEEEDGGGASGAQAAERLHEAQMAQFGDAKVVPDRSELGVYSQLSTTRRTDRLRESSDLDKPQCIDAANQWGELPAVRDAPTSLATFARGDDTITHTLVQVPEETAEKAVAAEPPEECASYEVTMEDGSTTSYRLEEIDVEQVADGSRAFAVETEIDGDTVWLYSLVYRNGGYLGTTTVLGPNADEDYRETVAAFTEKAVEREQSVLA</sequence>
<evidence type="ECO:0008006" key="5">
    <source>
        <dbReference type="Google" id="ProtNLM"/>
    </source>
</evidence>
<feature type="chain" id="PRO_5033063592" description="Lipoprotein" evidence="2">
    <location>
        <begin position="25"/>
        <end position="241"/>
    </location>
</feature>
<proteinExistence type="predicted"/>
<keyword evidence="4" id="KW-1185">Reference proteome</keyword>
<dbReference type="Proteomes" id="UP000578077">
    <property type="component" value="Unassembled WGS sequence"/>
</dbReference>